<evidence type="ECO:0000313" key="3">
    <source>
        <dbReference type="Proteomes" id="UP000318375"/>
    </source>
</evidence>
<dbReference type="KEGG" id="vg:64766192"/>
<keyword evidence="1" id="KW-1133">Transmembrane helix</keyword>
<name>A0A4Y6ESB9_9CAUD</name>
<keyword evidence="1" id="KW-0812">Transmembrane</keyword>
<dbReference type="InterPro" id="IPR056390">
    <property type="entry name" value="Holin_phage"/>
</dbReference>
<proteinExistence type="predicted"/>
<protein>
    <submittedName>
        <fullName evidence="2">Holin</fullName>
    </submittedName>
</protein>
<feature type="transmembrane region" description="Helical" evidence="1">
    <location>
        <begin position="82"/>
        <end position="100"/>
    </location>
</feature>
<sequence>MTANFPTPLNDPSASSGVSIFDINSPETARKFLYGFLPVLGVLLVGQGTLSDTEATQWIGLALAVLSPAVAAIKTRNGFRTWVYPVIGGAGAIVVGYGIVDGETWALWFTLVPAVLGNVAAGNTHDAPAETVTEPPLAA</sequence>
<keyword evidence="1" id="KW-0472">Membrane</keyword>
<evidence type="ECO:0000256" key="1">
    <source>
        <dbReference type="SAM" id="Phobius"/>
    </source>
</evidence>
<dbReference type="Pfam" id="PF23809">
    <property type="entry name" value="Phage_holin_9"/>
    <property type="match status" value="1"/>
</dbReference>
<dbReference type="EMBL" id="MK977695">
    <property type="protein sequence ID" value="QDF18659.1"/>
    <property type="molecule type" value="Genomic_DNA"/>
</dbReference>
<evidence type="ECO:0000313" key="2">
    <source>
        <dbReference type="EMBL" id="QDF18659.1"/>
    </source>
</evidence>
<keyword evidence="3" id="KW-1185">Reference proteome</keyword>
<feature type="transmembrane region" description="Helical" evidence="1">
    <location>
        <begin position="32"/>
        <end position="50"/>
    </location>
</feature>
<reference evidence="2 3" key="1">
    <citation type="submission" date="2019-05" db="EMBL/GenBank/DDBJ databases">
        <authorList>
            <person name="Pope W.H."/>
            <person name="Garlena R.A."/>
            <person name="Russell D.A."/>
            <person name="Jacobs-Sera D."/>
            <person name="Hatfull G.F."/>
        </authorList>
    </citation>
    <scope>NUCLEOTIDE SEQUENCE [LARGE SCALE GENOMIC DNA]</scope>
</reference>
<dbReference type="GeneID" id="64766192"/>
<accession>A0A4Y6ESB9</accession>
<gene>
    <name evidence="2" type="primary">173</name>
    <name evidence="2" type="ORF">SEA_PUPPER_173</name>
</gene>
<dbReference type="Proteomes" id="UP000318375">
    <property type="component" value="Segment"/>
</dbReference>
<feature type="transmembrane region" description="Helical" evidence="1">
    <location>
        <begin position="56"/>
        <end position="73"/>
    </location>
</feature>
<dbReference type="RefSeq" id="YP_010058961.1">
    <property type="nucleotide sequence ID" value="NC_054723.1"/>
</dbReference>
<organism evidence="2 3">
    <name type="scientific">Gordonia phage Pupper</name>
    <dbReference type="NCBI Taxonomy" id="2571249"/>
    <lineage>
        <taxon>Viruses</taxon>
        <taxon>Duplodnaviria</taxon>
        <taxon>Heunggongvirae</taxon>
        <taxon>Uroviricota</taxon>
        <taxon>Caudoviricetes</taxon>
        <taxon>Puppervirus</taxon>
        <taxon>Puppervirus Pupper</taxon>
    </lineage>
</organism>